<organism evidence="5 7">
    <name type="scientific">Paraburkholderia ginsengiterrae</name>
    <dbReference type="NCBI Taxonomy" id="1462993"/>
    <lineage>
        <taxon>Bacteria</taxon>
        <taxon>Pseudomonadati</taxon>
        <taxon>Pseudomonadota</taxon>
        <taxon>Betaproteobacteria</taxon>
        <taxon>Burkholderiales</taxon>
        <taxon>Burkholderiaceae</taxon>
        <taxon>Paraburkholderia</taxon>
    </lineage>
</organism>
<dbReference type="InterPro" id="IPR027417">
    <property type="entry name" value="P-loop_NTPase"/>
</dbReference>
<dbReference type="GO" id="GO:0003677">
    <property type="term" value="F:DNA binding"/>
    <property type="evidence" value="ECO:0007669"/>
    <property type="project" value="UniProtKB-UniRule"/>
</dbReference>
<gene>
    <name evidence="4" type="ORF">A6V36_08890</name>
    <name evidence="5" type="ORF">A6V37_03225</name>
</gene>
<dbReference type="SUPFAM" id="SSF46894">
    <property type="entry name" value="C-terminal effector domain of the bipartite response regulators"/>
    <property type="match status" value="1"/>
</dbReference>
<dbReference type="STRING" id="1462993.A6V36_08890"/>
<name>A0A1A9N7M4_9BURK</name>
<evidence type="ECO:0000256" key="2">
    <source>
        <dbReference type="PROSITE-ProRule" id="PRU01091"/>
    </source>
</evidence>
<dbReference type="InterPro" id="IPR016032">
    <property type="entry name" value="Sig_transdc_resp-reg_C-effctor"/>
</dbReference>
<keyword evidence="6" id="KW-1185">Reference proteome</keyword>
<sequence>MIRIGPVDVSLEQRQLYLKGQPLRVGTRAFDILEVLIEAAGKLVSKDELLERVWPDTIVEESNLQVHIASLRKLLGNGRDFIKTIPGRGYLLTCPDDIEHRAAARSDGAANPDSAPLSNVPLGHTPLIGREKALDEVKSALAESPHVTLVGAGGIGKSQLGLEVARGLTPLFNDVRYINLSTVERPESTLSAIADRLACAGSTGVVTASSLIHAIGCRKMLIVLDNCEHVIQQAASICEQLVESNPNLRILATSREPLRTCLERIYWVAPLEVPAEHAGHDDILRCSAVDMFVSRAHAHAPSFLADGESTTLIGTICRRLDGLPLALELAAARVAALGISELVARLDQRFGVLTGGLRTAPPRQQTLKAALDWSHQFLCERERIVLRRISVFDGAFQLSAACEVAAYDELRADDVTEAIAGLVSKSLLMFGPNGSLMTYHLLETTRAYALQMLAESGESDLMFCKHEYFQRTRGAVTDDVDTIATPHEHTNLALQYA</sequence>
<dbReference type="InterPro" id="IPR036388">
    <property type="entry name" value="WH-like_DNA-bd_sf"/>
</dbReference>
<evidence type="ECO:0000259" key="3">
    <source>
        <dbReference type="PROSITE" id="PS51755"/>
    </source>
</evidence>
<dbReference type="GO" id="GO:0006355">
    <property type="term" value="P:regulation of DNA-templated transcription"/>
    <property type="evidence" value="ECO:0007669"/>
    <property type="project" value="InterPro"/>
</dbReference>
<dbReference type="SMART" id="SM00862">
    <property type="entry name" value="Trans_reg_C"/>
    <property type="match status" value="1"/>
</dbReference>
<dbReference type="RefSeq" id="WP_064270486.1">
    <property type="nucleotide sequence ID" value="NZ_LXJZ01000198.1"/>
</dbReference>
<dbReference type="PANTHER" id="PTHR47691">
    <property type="entry name" value="REGULATOR-RELATED"/>
    <property type="match status" value="1"/>
</dbReference>
<feature type="domain" description="OmpR/PhoB-type" evidence="3">
    <location>
        <begin position="1"/>
        <end position="94"/>
    </location>
</feature>
<dbReference type="InterPro" id="IPR058852">
    <property type="entry name" value="HTH_77"/>
</dbReference>
<dbReference type="InterPro" id="IPR001867">
    <property type="entry name" value="OmpR/PhoB-type_DNA-bd"/>
</dbReference>
<evidence type="ECO:0000256" key="1">
    <source>
        <dbReference type="ARBA" id="ARBA00023125"/>
    </source>
</evidence>
<accession>A0A1A9N7M4</accession>
<dbReference type="EMBL" id="LXKA01000221">
    <property type="protein sequence ID" value="OAJ61122.1"/>
    <property type="molecule type" value="Genomic_DNA"/>
</dbReference>
<evidence type="ECO:0000313" key="4">
    <source>
        <dbReference type="EMBL" id="OAJ54938.1"/>
    </source>
</evidence>
<dbReference type="CDD" id="cd00383">
    <property type="entry name" value="trans_reg_C"/>
    <property type="match status" value="1"/>
</dbReference>
<evidence type="ECO:0000313" key="5">
    <source>
        <dbReference type="EMBL" id="OAJ61122.1"/>
    </source>
</evidence>
<dbReference type="SUPFAM" id="SSF52540">
    <property type="entry name" value="P-loop containing nucleoside triphosphate hydrolases"/>
    <property type="match status" value="1"/>
</dbReference>
<evidence type="ECO:0000313" key="7">
    <source>
        <dbReference type="Proteomes" id="UP000078116"/>
    </source>
</evidence>
<dbReference type="AlphaFoldDB" id="A0A1A9N7M4"/>
<dbReference type="Gene3D" id="1.10.10.10">
    <property type="entry name" value="Winged helix-like DNA-binding domain superfamily/Winged helix DNA-binding domain"/>
    <property type="match status" value="1"/>
</dbReference>
<dbReference type="EMBL" id="LXJZ01000198">
    <property type="protein sequence ID" value="OAJ54938.1"/>
    <property type="molecule type" value="Genomic_DNA"/>
</dbReference>
<comment type="caution">
    <text evidence="5">The sequence shown here is derived from an EMBL/GenBank/DDBJ whole genome shotgun (WGS) entry which is preliminary data.</text>
</comment>
<dbReference type="Gene3D" id="3.40.50.300">
    <property type="entry name" value="P-loop containing nucleotide triphosphate hydrolases"/>
    <property type="match status" value="1"/>
</dbReference>
<dbReference type="Pfam" id="PF00486">
    <property type="entry name" value="Trans_reg_C"/>
    <property type="match status" value="1"/>
</dbReference>
<protein>
    <recommendedName>
        <fullName evidence="3">OmpR/PhoB-type domain-containing protein</fullName>
    </recommendedName>
</protein>
<reference evidence="6 7" key="1">
    <citation type="submission" date="2016-04" db="EMBL/GenBank/DDBJ databases">
        <title>Reclassification of Paraburkholderia panaciterrae (Farh et al. 2015) Dobritsa &amp; Samadpour 2016 as a later homotypic synonym of Paraburkholderia ginsengiterrae (Farh et al. 2015) Dobritsa &amp; Samadpour 2016.</title>
        <authorList>
            <person name="Dobritsa A.P."/>
            <person name="Kutumbaka K."/>
            <person name="Samadpour M."/>
        </authorList>
    </citation>
    <scope>NUCLEOTIDE SEQUENCE [LARGE SCALE GENOMIC DNA]</scope>
    <source>
        <strain evidence="5 7">DCY85</strain>
        <strain evidence="4 6">DCY85-1</strain>
    </source>
</reference>
<keyword evidence="1 2" id="KW-0238">DNA-binding</keyword>
<dbReference type="GO" id="GO:0000160">
    <property type="term" value="P:phosphorelay signal transduction system"/>
    <property type="evidence" value="ECO:0007669"/>
    <property type="project" value="InterPro"/>
</dbReference>
<proteinExistence type="predicted"/>
<dbReference type="Proteomes" id="UP000078116">
    <property type="component" value="Unassembled WGS sequence"/>
</dbReference>
<dbReference type="Pfam" id="PF25872">
    <property type="entry name" value="HTH_77"/>
    <property type="match status" value="1"/>
</dbReference>
<evidence type="ECO:0000313" key="6">
    <source>
        <dbReference type="Proteomes" id="UP000077961"/>
    </source>
</evidence>
<dbReference type="PANTHER" id="PTHR47691:SF3">
    <property type="entry name" value="HTH-TYPE TRANSCRIPTIONAL REGULATOR RV0890C-RELATED"/>
    <property type="match status" value="1"/>
</dbReference>
<dbReference type="PRINTS" id="PR00364">
    <property type="entry name" value="DISEASERSIST"/>
</dbReference>
<feature type="DNA-binding region" description="OmpR/PhoB-type" evidence="2">
    <location>
        <begin position="1"/>
        <end position="94"/>
    </location>
</feature>
<dbReference type="PROSITE" id="PS51755">
    <property type="entry name" value="OMPR_PHOB"/>
    <property type="match status" value="1"/>
</dbReference>
<dbReference type="Proteomes" id="UP000077961">
    <property type="component" value="Unassembled WGS sequence"/>
</dbReference>